<proteinExistence type="predicted"/>
<dbReference type="InterPro" id="IPR026960">
    <property type="entry name" value="RVT-Znf"/>
</dbReference>
<feature type="domain" description="Reverse transcriptase zinc-binding" evidence="1">
    <location>
        <begin position="96"/>
        <end position="178"/>
    </location>
</feature>
<gene>
    <name evidence="2" type="primary">BnaC09g46940D</name>
    <name evidence="2" type="ORF">GSBRNA2T00016067001</name>
</gene>
<evidence type="ECO:0000259" key="1">
    <source>
        <dbReference type="Pfam" id="PF13966"/>
    </source>
</evidence>
<accession>A0A078GA74</accession>
<sequence>MKIQDGCSVRFWTDLWHPKGRLIDLAGEIETQKLGIGMSARICDVFVDGEWRFRRCRDHFLQDLVHDIRELPLILTANVPNGVLWRDGDDTYSSRFNSKNTWSNIRKKKDQVMWSRLIWFQQGVLRFAFITWLAVRDRLSTGHRTAQWGQAQYCLYCGEQDETRDHLFFACPYTFTLWLKVAGNLFGMDPDPDWDTTITRLLTGHYDRLTFILLRHVLQVTIYYIWRERNERLHNHVSKPVEHIARLVDKMVRNRIMSTRYYLRPRLQGLMQRWFGAHDT</sequence>
<protein>
    <submittedName>
        <fullName evidence="2">BnaC09g46940D protein</fullName>
    </submittedName>
</protein>
<keyword evidence="3" id="KW-1185">Reference proteome</keyword>
<dbReference type="PANTHER" id="PTHR33116:SF78">
    <property type="entry name" value="OS12G0587133 PROTEIN"/>
    <property type="match status" value="1"/>
</dbReference>
<dbReference type="AlphaFoldDB" id="A0A078GA74"/>
<evidence type="ECO:0000313" key="3">
    <source>
        <dbReference type="Proteomes" id="UP000028999"/>
    </source>
</evidence>
<reference evidence="2 3" key="1">
    <citation type="journal article" date="2014" name="Science">
        <title>Plant genetics. Early allopolyploid evolution in the post-Neolithic Brassica napus oilseed genome.</title>
        <authorList>
            <person name="Chalhoub B."/>
            <person name="Denoeud F."/>
            <person name="Liu S."/>
            <person name="Parkin I.A."/>
            <person name="Tang H."/>
            <person name="Wang X."/>
            <person name="Chiquet J."/>
            <person name="Belcram H."/>
            <person name="Tong C."/>
            <person name="Samans B."/>
            <person name="Correa M."/>
            <person name="Da Silva C."/>
            <person name="Just J."/>
            <person name="Falentin C."/>
            <person name="Koh C.S."/>
            <person name="Le Clainche I."/>
            <person name="Bernard M."/>
            <person name="Bento P."/>
            <person name="Noel B."/>
            <person name="Labadie K."/>
            <person name="Alberti A."/>
            <person name="Charles M."/>
            <person name="Arnaud D."/>
            <person name="Guo H."/>
            <person name="Daviaud C."/>
            <person name="Alamery S."/>
            <person name="Jabbari K."/>
            <person name="Zhao M."/>
            <person name="Edger P.P."/>
            <person name="Chelaifa H."/>
            <person name="Tack D."/>
            <person name="Lassalle G."/>
            <person name="Mestiri I."/>
            <person name="Schnel N."/>
            <person name="Le Paslier M.C."/>
            <person name="Fan G."/>
            <person name="Renault V."/>
            <person name="Bayer P.E."/>
            <person name="Golicz A.A."/>
            <person name="Manoli S."/>
            <person name="Lee T.H."/>
            <person name="Thi V.H."/>
            <person name="Chalabi S."/>
            <person name="Hu Q."/>
            <person name="Fan C."/>
            <person name="Tollenaere R."/>
            <person name="Lu Y."/>
            <person name="Battail C."/>
            <person name="Shen J."/>
            <person name="Sidebottom C.H."/>
            <person name="Wang X."/>
            <person name="Canaguier A."/>
            <person name="Chauveau A."/>
            <person name="Berard A."/>
            <person name="Deniot G."/>
            <person name="Guan M."/>
            <person name="Liu Z."/>
            <person name="Sun F."/>
            <person name="Lim Y.P."/>
            <person name="Lyons E."/>
            <person name="Town C.D."/>
            <person name="Bancroft I."/>
            <person name="Wang X."/>
            <person name="Meng J."/>
            <person name="Ma J."/>
            <person name="Pires J.C."/>
            <person name="King G.J."/>
            <person name="Brunel D."/>
            <person name="Delourme R."/>
            <person name="Renard M."/>
            <person name="Aury J.M."/>
            <person name="Adams K.L."/>
            <person name="Batley J."/>
            <person name="Snowdon R.J."/>
            <person name="Tost J."/>
            <person name="Edwards D."/>
            <person name="Zhou Y."/>
            <person name="Hua W."/>
            <person name="Sharpe A.G."/>
            <person name="Paterson A.H."/>
            <person name="Guan C."/>
            <person name="Wincker P."/>
        </authorList>
    </citation>
    <scope>NUCLEOTIDE SEQUENCE [LARGE SCALE GENOMIC DNA]</scope>
    <source>
        <strain evidence="3">cv. Darmor-bzh</strain>
    </source>
</reference>
<organism evidence="2 3">
    <name type="scientific">Brassica napus</name>
    <name type="common">Rape</name>
    <dbReference type="NCBI Taxonomy" id="3708"/>
    <lineage>
        <taxon>Eukaryota</taxon>
        <taxon>Viridiplantae</taxon>
        <taxon>Streptophyta</taxon>
        <taxon>Embryophyta</taxon>
        <taxon>Tracheophyta</taxon>
        <taxon>Spermatophyta</taxon>
        <taxon>Magnoliopsida</taxon>
        <taxon>eudicotyledons</taxon>
        <taxon>Gunneridae</taxon>
        <taxon>Pentapetalae</taxon>
        <taxon>rosids</taxon>
        <taxon>malvids</taxon>
        <taxon>Brassicales</taxon>
        <taxon>Brassicaceae</taxon>
        <taxon>Brassiceae</taxon>
        <taxon>Brassica</taxon>
    </lineage>
</organism>
<dbReference type="Pfam" id="PF13966">
    <property type="entry name" value="zf-RVT"/>
    <property type="match status" value="1"/>
</dbReference>
<dbReference type="PaxDb" id="3708-A0A078GA74"/>
<dbReference type="EMBL" id="LK032122">
    <property type="protein sequence ID" value="CDY21598.1"/>
    <property type="molecule type" value="Genomic_DNA"/>
</dbReference>
<dbReference type="OMA" id="AWGHAQY"/>
<dbReference type="PANTHER" id="PTHR33116">
    <property type="entry name" value="REVERSE TRANSCRIPTASE ZINC-BINDING DOMAIN-CONTAINING PROTEIN-RELATED-RELATED"/>
    <property type="match status" value="1"/>
</dbReference>
<name>A0A078GA74_BRANA</name>
<dbReference type="Proteomes" id="UP000028999">
    <property type="component" value="Unassembled WGS sequence"/>
</dbReference>
<evidence type="ECO:0000313" key="2">
    <source>
        <dbReference type="EMBL" id="CDY21598.1"/>
    </source>
</evidence>
<dbReference type="STRING" id="3708.A0A078GA74"/>
<dbReference type="Gramene" id="CDY21598">
    <property type="protein sequence ID" value="CDY21598"/>
    <property type="gene ID" value="GSBRNA2T00016067001"/>
</dbReference>